<evidence type="ECO:0000256" key="1">
    <source>
        <dbReference type="ARBA" id="ARBA00004651"/>
    </source>
</evidence>
<evidence type="ECO:0000256" key="5">
    <source>
        <dbReference type="ARBA" id="ARBA00022692"/>
    </source>
</evidence>
<evidence type="ECO:0000313" key="9">
    <source>
        <dbReference type="EMBL" id="ORJ60502.1"/>
    </source>
</evidence>
<dbReference type="GO" id="GO:0042910">
    <property type="term" value="F:xenobiotic transmembrane transporter activity"/>
    <property type="evidence" value="ECO:0007669"/>
    <property type="project" value="TreeGrafter"/>
</dbReference>
<organism evidence="9 10">
    <name type="scientific">Geothermobacter hydrogeniphilus</name>
    <dbReference type="NCBI Taxonomy" id="1969733"/>
    <lineage>
        <taxon>Bacteria</taxon>
        <taxon>Pseudomonadati</taxon>
        <taxon>Thermodesulfobacteriota</taxon>
        <taxon>Desulfuromonadia</taxon>
        <taxon>Desulfuromonadales</taxon>
        <taxon>Geothermobacteraceae</taxon>
        <taxon>Geothermobacter</taxon>
    </lineage>
</organism>
<dbReference type="Pfam" id="PF00873">
    <property type="entry name" value="ACR_tran"/>
    <property type="match status" value="2"/>
</dbReference>
<protein>
    <submittedName>
        <fullName evidence="9">CusA/CzcA family heavy metal efflux RND transporter</fullName>
    </submittedName>
</protein>
<keyword evidence="5 8" id="KW-0812">Transmembrane</keyword>
<dbReference type="Gene3D" id="3.30.2090.10">
    <property type="entry name" value="Multidrug efflux transporter AcrB TolC docking domain, DN and DC subdomains"/>
    <property type="match status" value="2"/>
</dbReference>
<dbReference type="Proteomes" id="UP000193136">
    <property type="component" value="Unassembled WGS sequence"/>
</dbReference>
<keyword evidence="6 8" id="KW-1133">Transmembrane helix</keyword>
<evidence type="ECO:0000256" key="6">
    <source>
        <dbReference type="ARBA" id="ARBA00022989"/>
    </source>
</evidence>
<dbReference type="Gene3D" id="3.30.70.1440">
    <property type="entry name" value="Multidrug efflux transporter AcrB pore domain"/>
    <property type="match status" value="1"/>
</dbReference>
<dbReference type="SUPFAM" id="SSF82866">
    <property type="entry name" value="Multidrug efflux transporter AcrB transmembrane domain"/>
    <property type="match status" value="2"/>
</dbReference>
<keyword evidence="3" id="KW-0813">Transport</keyword>
<dbReference type="EMBL" id="NAAD01000008">
    <property type="protein sequence ID" value="ORJ60502.1"/>
    <property type="molecule type" value="Genomic_DNA"/>
</dbReference>
<evidence type="ECO:0000256" key="3">
    <source>
        <dbReference type="ARBA" id="ARBA00022448"/>
    </source>
</evidence>
<feature type="transmembrane region" description="Helical" evidence="8">
    <location>
        <begin position="433"/>
        <end position="454"/>
    </location>
</feature>
<dbReference type="SUPFAM" id="SSF82714">
    <property type="entry name" value="Multidrug efflux transporter AcrB TolC docking domain, DN and DC subdomains"/>
    <property type="match status" value="2"/>
</dbReference>
<dbReference type="RefSeq" id="WP_085010257.1">
    <property type="nucleotide sequence ID" value="NZ_NAAD01000008.1"/>
</dbReference>
<dbReference type="PRINTS" id="PR00702">
    <property type="entry name" value="ACRIFLAVINRP"/>
</dbReference>
<keyword evidence="4" id="KW-1003">Cell membrane</keyword>
<feature type="transmembrane region" description="Helical" evidence="8">
    <location>
        <begin position="345"/>
        <end position="378"/>
    </location>
</feature>
<dbReference type="InterPro" id="IPR004763">
    <property type="entry name" value="CusA-like"/>
</dbReference>
<evidence type="ECO:0000256" key="8">
    <source>
        <dbReference type="SAM" id="Phobius"/>
    </source>
</evidence>
<accession>A0A1X0Y600</accession>
<dbReference type="Gene3D" id="1.20.1640.10">
    <property type="entry name" value="Multidrug efflux transporter AcrB transmembrane domain"/>
    <property type="match status" value="2"/>
</dbReference>
<evidence type="ECO:0000256" key="2">
    <source>
        <dbReference type="ARBA" id="ARBA00010942"/>
    </source>
</evidence>
<sequence>MLEKIIDWSIKNKFMVVLATLFFIVGGLYSMMKMPIDAIPDLSDVQVIVFTEYPGQAPQVVEDQVTYPLTTQMLAVPGAKVVRGYSFFGFSFVYIIFEDGTDLYWARSRVLEYLNYAAGRLPPGVTPALGPDATGVGWVYEYVLESDNHDLQQLRSIQDWFLRYELTSVPGVSEVASIGGYVKQYQVEVDPDRLLAYHITIPQIKRAIQRSNNDVGGRLVEMAETEFMVRGLGYIKSVEDLENVVVGTDRRGTPIMLRDLAKIHLGPELRRGVAELDGEGEAVGGIVVMRFGDNALKTIEGVKEKLKQLQAGLPEGVKIKSVYDRSGLIERAVDTLKEKLIEESIVVAVVTALFLFHISSALVAIVSLPIAILMAFIIMSWQGVNANIMSLGGIAIAIGAMIDAAIIMIENAHKHLERDRGKKPHWEIIADSAKEVGPALFFSLLVITVSFFPVFTLGEQSGRLFKPLAYTKTYAMAAAALLSVTLVPVLMGWFIRGKIPDEEKNPINRLMIKAYHPVVDFVLKWRWPVLIVALLLTATSIYPLKKMGSEFMPPLYEGDLLYMPTTLPGISITKAREILQQTDRIIRQFPEVHHVFGKVGRAETATDPAPLSMMETTIMLKPEDEWRKVHHDRFYTNWPDYLEILKKPLRWMFPEMGTITVEELKTEMNNAIKFPGLTNAWTMPIKTRIDMLSTGIKTPVGIKIMGDDLQTLSDIGEEIEAIVRDIPGTLSVYSERVVGGNYLDYDIDRVAAARYGLTVGDVQDVIQSAVGGMNVTQTVEGLERYPVNVRYARDYRNDLQSLERVLIPLPDGKHIPISQVAKIHIRKGPPSIKSENARRTAWIYVDLKDIDVGTYVANAQAELAKRIKLPAGYNIVWSGQYEYMQAAAAKLKVVIPLTLLIIFVIIYTNTKGLVKTGIIFLALPLSLVGCFWFLYALDYNMSVAVWVGIIALAGISAETGVVMLLYLDLAFELWRDNGRMNNLGDLTQAIHHGAVKRIRPKVMTICVIIAGLMPIMWSHGAGADVMKRIAAPMIGGVITSGAMELMVFPVIYFMWRGLKLKHEFEPTAMEDIHD</sequence>
<evidence type="ECO:0000256" key="4">
    <source>
        <dbReference type="ARBA" id="ARBA00022475"/>
    </source>
</evidence>
<keyword evidence="7 8" id="KW-0472">Membrane</keyword>
<proteinExistence type="inferred from homology"/>
<dbReference type="GO" id="GO:0005886">
    <property type="term" value="C:plasma membrane"/>
    <property type="evidence" value="ECO:0007669"/>
    <property type="project" value="UniProtKB-SubCell"/>
</dbReference>
<reference evidence="9 10" key="1">
    <citation type="submission" date="2017-03" db="EMBL/GenBank/DDBJ databases">
        <title>Genome sequence of Geothermobacter sp. EPR-M, Deep-Sea Iron Reducer.</title>
        <authorList>
            <person name="Tully B."/>
            <person name="Savalia P."/>
            <person name="Abuyen K."/>
            <person name="Baughan C."/>
            <person name="Romero E."/>
            <person name="Ronkowski C."/>
            <person name="Torres B."/>
            <person name="Tremblay J."/>
            <person name="Trujillo A."/>
            <person name="Tyler M."/>
            <person name="Perez-Rodriguez I."/>
            <person name="Amend J."/>
        </authorList>
    </citation>
    <scope>NUCLEOTIDE SEQUENCE [LARGE SCALE GENOMIC DNA]</scope>
    <source>
        <strain evidence="9 10">EPR-M</strain>
    </source>
</reference>
<gene>
    <name evidence="9" type="ORF">B5V00_08035</name>
</gene>
<dbReference type="STRING" id="1969733.B5V00_08035"/>
<dbReference type="PANTHER" id="PTHR32063:SF19">
    <property type="entry name" value="CATION EFFLUX SYSTEM PROTEIN CUSA"/>
    <property type="match status" value="1"/>
</dbReference>
<evidence type="ECO:0000256" key="7">
    <source>
        <dbReference type="ARBA" id="ARBA00023136"/>
    </source>
</evidence>
<comment type="caution">
    <text evidence="9">The sequence shown here is derived from an EMBL/GenBank/DDBJ whole genome shotgun (WGS) entry which is preliminary data.</text>
</comment>
<dbReference type="InterPro" id="IPR027463">
    <property type="entry name" value="AcrB_DN_DC_subdom"/>
</dbReference>
<dbReference type="Gene3D" id="3.30.70.1320">
    <property type="entry name" value="Multidrug efflux transporter AcrB pore domain like"/>
    <property type="match status" value="1"/>
</dbReference>
<feature type="transmembrane region" description="Helical" evidence="8">
    <location>
        <begin position="893"/>
        <end position="910"/>
    </location>
</feature>
<feature type="transmembrane region" description="Helical" evidence="8">
    <location>
        <begin position="474"/>
        <end position="495"/>
    </location>
</feature>
<name>A0A1X0Y600_9BACT</name>
<comment type="subcellular location">
    <subcellularLocation>
        <location evidence="1">Cell membrane</location>
        <topology evidence="1">Multi-pass membrane protein</topology>
    </subcellularLocation>
</comment>
<feature type="transmembrane region" description="Helical" evidence="8">
    <location>
        <begin position="917"/>
        <end position="937"/>
    </location>
</feature>
<feature type="transmembrane region" description="Helical" evidence="8">
    <location>
        <begin position="12"/>
        <end position="32"/>
    </location>
</feature>
<dbReference type="InterPro" id="IPR001036">
    <property type="entry name" value="Acrflvin-R"/>
</dbReference>
<evidence type="ECO:0000313" key="10">
    <source>
        <dbReference type="Proteomes" id="UP000193136"/>
    </source>
</evidence>
<dbReference type="PANTHER" id="PTHR32063">
    <property type="match status" value="1"/>
</dbReference>
<dbReference type="OrthoDB" id="9798415at2"/>
<dbReference type="Gene3D" id="3.30.70.1430">
    <property type="entry name" value="Multidrug efflux transporter AcrB pore domain"/>
    <property type="match status" value="2"/>
</dbReference>
<feature type="transmembrane region" description="Helical" evidence="8">
    <location>
        <begin position="1033"/>
        <end position="1055"/>
    </location>
</feature>
<keyword evidence="10" id="KW-1185">Reference proteome</keyword>
<feature type="transmembrane region" description="Helical" evidence="8">
    <location>
        <begin position="390"/>
        <end position="412"/>
    </location>
</feature>
<feature type="transmembrane region" description="Helical" evidence="8">
    <location>
        <begin position="525"/>
        <end position="544"/>
    </location>
</feature>
<feature type="transmembrane region" description="Helical" evidence="8">
    <location>
        <begin position="81"/>
        <end position="97"/>
    </location>
</feature>
<dbReference type="GO" id="GO:0008324">
    <property type="term" value="F:monoatomic cation transmembrane transporter activity"/>
    <property type="evidence" value="ECO:0007669"/>
    <property type="project" value="InterPro"/>
</dbReference>
<feature type="transmembrane region" description="Helical" evidence="8">
    <location>
        <begin position="1002"/>
        <end position="1021"/>
    </location>
</feature>
<dbReference type="AlphaFoldDB" id="A0A1X0Y600"/>
<comment type="similarity">
    <text evidence="2">Belongs to the resistance-nodulation-cell division (RND) (TC 2.A.6) family.</text>
</comment>
<dbReference type="SUPFAM" id="SSF82693">
    <property type="entry name" value="Multidrug efflux transporter AcrB pore domain, PN1, PN2, PC1 and PC2 subdomains"/>
    <property type="match status" value="2"/>
</dbReference>
<dbReference type="NCBIfam" id="TIGR00914">
    <property type="entry name" value="2A0601"/>
    <property type="match status" value="1"/>
</dbReference>
<feature type="transmembrane region" description="Helical" evidence="8">
    <location>
        <begin position="943"/>
        <end position="967"/>
    </location>
</feature>